<gene>
    <name evidence="1" type="ORF">ECRASSUSDP1_LOCUS23316</name>
</gene>
<proteinExistence type="predicted"/>
<dbReference type="AlphaFoldDB" id="A0AAD1Y171"/>
<evidence type="ECO:0000313" key="1">
    <source>
        <dbReference type="EMBL" id="CAI2381850.1"/>
    </source>
</evidence>
<keyword evidence="2" id="KW-1185">Reference proteome</keyword>
<organism evidence="1 2">
    <name type="scientific">Euplotes crassus</name>
    <dbReference type="NCBI Taxonomy" id="5936"/>
    <lineage>
        <taxon>Eukaryota</taxon>
        <taxon>Sar</taxon>
        <taxon>Alveolata</taxon>
        <taxon>Ciliophora</taxon>
        <taxon>Intramacronucleata</taxon>
        <taxon>Spirotrichea</taxon>
        <taxon>Hypotrichia</taxon>
        <taxon>Euplotida</taxon>
        <taxon>Euplotidae</taxon>
        <taxon>Moneuplotes</taxon>
    </lineage>
</organism>
<reference evidence="1" key="1">
    <citation type="submission" date="2023-07" db="EMBL/GenBank/DDBJ databases">
        <authorList>
            <consortium name="AG Swart"/>
            <person name="Singh M."/>
            <person name="Singh A."/>
            <person name="Seah K."/>
            <person name="Emmerich C."/>
        </authorList>
    </citation>
    <scope>NUCLEOTIDE SEQUENCE</scope>
    <source>
        <strain evidence="1">DP1</strain>
    </source>
</reference>
<name>A0AAD1Y171_EUPCR</name>
<accession>A0AAD1Y171</accession>
<comment type="caution">
    <text evidence="1">The sequence shown here is derived from an EMBL/GenBank/DDBJ whole genome shotgun (WGS) entry which is preliminary data.</text>
</comment>
<dbReference type="Proteomes" id="UP001295684">
    <property type="component" value="Unassembled WGS sequence"/>
</dbReference>
<dbReference type="EMBL" id="CAMPGE010023978">
    <property type="protein sequence ID" value="CAI2381850.1"/>
    <property type="molecule type" value="Genomic_DNA"/>
</dbReference>
<protein>
    <submittedName>
        <fullName evidence="1">Uncharacterized protein</fullName>
    </submittedName>
</protein>
<evidence type="ECO:0000313" key="2">
    <source>
        <dbReference type="Proteomes" id="UP001295684"/>
    </source>
</evidence>
<sequence length="53" mass="6135">MHSLEMMIHMRTFSVKITVMSLLWERGKESVCPCVPNPLLRSLRGKLPQLLLI</sequence>